<organism evidence="2 3">
    <name type="scientific">Agrobacterium bohemicum</name>
    <dbReference type="NCBI Taxonomy" id="2052828"/>
    <lineage>
        <taxon>Bacteria</taxon>
        <taxon>Pseudomonadati</taxon>
        <taxon>Pseudomonadota</taxon>
        <taxon>Alphaproteobacteria</taxon>
        <taxon>Hyphomicrobiales</taxon>
        <taxon>Rhizobiaceae</taxon>
        <taxon>Rhizobium/Agrobacterium group</taxon>
        <taxon>Agrobacterium</taxon>
    </lineage>
</organism>
<dbReference type="STRING" id="2052828.ATO67_19715"/>
<evidence type="ECO:0000256" key="1">
    <source>
        <dbReference type="SAM" id="Phobius"/>
    </source>
</evidence>
<sequence length="82" mass="9235">MSHDVRFAMTQNDPLQLNRLGRRFLIAGAWIGFIAFALIDSCISRKQHHIDFSQMMIKALSSSCTFPKNASVLAIDQVDQPI</sequence>
<dbReference type="EMBL" id="LNUW01000006">
    <property type="protein sequence ID" value="KXG87378.1"/>
    <property type="molecule type" value="Genomic_DNA"/>
</dbReference>
<name>A0A135P7Q3_9HYPH</name>
<evidence type="ECO:0000313" key="3">
    <source>
        <dbReference type="Proteomes" id="UP000070498"/>
    </source>
</evidence>
<dbReference type="Proteomes" id="UP000070498">
    <property type="component" value="Unassembled WGS sequence"/>
</dbReference>
<keyword evidence="1" id="KW-0812">Transmembrane</keyword>
<keyword evidence="1" id="KW-0472">Membrane</keyword>
<dbReference type="AlphaFoldDB" id="A0A135P7Q3"/>
<proteinExistence type="predicted"/>
<feature type="transmembrane region" description="Helical" evidence="1">
    <location>
        <begin position="20"/>
        <end position="39"/>
    </location>
</feature>
<evidence type="ECO:0000313" key="2">
    <source>
        <dbReference type="EMBL" id="KXG87378.1"/>
    </source>
</evidence>
<gene>
    <name evidence="2" type="ORF">ATO67_19715</name>
</gene>
<reference evidence="2 3" key="1">
    <citation type="submission" date="2015-11" db="EMBL/GenBank/DDBJ databases">
        <title>Draft genome sequence of Agrobacterium sp. R89-1.</title>
        <authorList>
            <person name="Zahradnik J."/>
            <person name="Kyslikova E."/>
            <person name="Palyzova A."/>
            <person name="Kyslik P."/>
        </authorList>
    </citation>
    <scope>NUCLEOTIDE SEQUENCE [LARGE SCALE GENOMIC DNA]</scope>
    <source>
        <strain evidence="2 3">R89-1</strain>
    </source>
</reference>
<protein>
    <submittedName>
        <fullName evidence="2">Uncharacterized protein</fullName>
    </submittedName>
</protein>
<accession>A0A135P7Q3</accession>
<keyword evidence="1" id="KW-1133">Transmembrane helix</keyword>
<comment type="caution">
    <text evidence="2">The sequence shown here is derived from an EMBL/GenBank/DDBJ whole genome shotgun (WGS) entry which is preliminary data.</text>
</comment>
<keyword evidence="3" id="KW-1185">Reference proteome</keyword>